<feature type="domain" description="GST N-terminal" evidence="2">
    <location>
        <begin position="30"/>
        <end position="111"/>
    </location>
</feature>
<dbReference type="GO" id="GO:0004364">
    <property type="term" value="F:glutathione transferase activity"/>
    <property type="evidence" value="ECO:0007669"/>
    <property type="project" value="TreeGrafter"/>
</dbReference>
<dbReference type="AlphaFoldDB" id="A0AAV7X4F0"/>
<dbReference type="PANTHER" id="PTHR43969:SF9">
    <property type="entry name" value="GLUTATHIONE S TRANSFERASE D10, ISOFORM A-RELATED"/>
    <property type="match status" value="1"/>
</dbReference>
<dbReference type="InterPro" id="IPR036249">
    <property type="entry name" value="Thioredoxin-like_sf"/>
</dbReference>
<dbReference type="PROSITE" id="PS50404">
    <property type="entry name" value="GST_NTER"/>
    <property type="match status" value="1"/>
</dbReference>
<dbReference type="InterPro" id="IPR040079">
    <property type="entry name" value="Glutathione_S-Trfase"/>
</dbReference>
<dbReference type="InterPro" id="IPR036282">
    <property type="entry name" value="Glutathione-S-Trfase_C_sf"/>
</dbReference>
<evidence type="ECO:0008006" key="6">
    <source>
        <dbReference type="Google" id="ProtNLM"/>
    </source>
</evidence>
<dbReference type="Pfam" id="PF13417">
    <property type="entry name" value="GST_N_3"/>
    <property type="match status" value="1"/>
</dbReference>
<sequence>MPGRSYLLRKVSGSARRAFSSTSAMAAPREPIKLHGFTLSPPFRASAMTCEVLGIEYKTQFIDVTSLEHRKPAYLKLNPLHSIPTMEDGDYILYDSHAISAYLCNMYGKDNKWYPTDPRQRGIVDQRLHFDCSVLGPSFKNMAIPLLFGKQIQPKMVEHVKESMQQLDKLLGDRKFIALDWPTIADCHCSSTVISIQVSLISISSNFPTTAKINICFCPY</sequence>
<reference evidence="4" key="1">
    <citation type="submission" date="2022-12" db="EMBL/GenBank/DDBJ databases">
        <title>Chromosome-level genome assembly of the bean flower thrips Megalurothrips usitatus.</title>
        <authorList>
            <person name="Ma L."/>
            <person name="Liu Q."/>
            <person name="Li H."/>
            <person name="Cai W."/>
        </authorList>
    </citation>
    <scope>NUCLEOTIDE SEQUENCE</scope>
    <source>
        <strain evidence="4">Cailab_2022a</strain>
    </source>
</reference>
<comment type="subunit">
    <text evidence="1">Homodimer.</text>
</comment>
<dbReference type="SFLD" id="SFLDS00019">
    <property type="entry name" value="Glutathione_Transferase_(cytos"/>
    <property type="match status" value="1"/>
</dbReference>
<dbReference type="Proteomes" id="UP001075354">
    <property type="component" value="Chromosome 14"/>
</dbReference>
<gene>
    <name evidence="4" type="ORF">ONE63_003877</name>
</gene>
<feature type="domain" description="GST C-terminal" evidence="3">
    <location>
        <begin position="117"/>
        <end position="220"/>
    </location>
</feature>
<organism evidence="4 5">
    <name type="scientific">Megalurothrips usitatus</name>
    <name type="common">bean blossom thrips</name>
    <dbReference type="NCBI Taxonomy" id="439358"/>
    <lineage>
        <taxon>Eukaryota</taxon>
        <taxon>Metazoa</taxon>
        <taxon>Ecdysozoa</taxon>
        <taxon>Arthropoda</taxon>
        <taxon>Hexapoda</taxon>
        <taxon>Insecta</taxon>
        <taxon>Pterygota</taxon>
        <taxon>Neoptera</taxon>
        <taxon>Paraneoptera</taxon>
        <taxon>Thysanoptera</taxon>
        <taxon>Terebrantia</taxon>
        <taxon>Thripoidea</taxon>
        <taxon>Thripidae</taxon>
        <taxon>Megalurothrips</taxon>
    </lineage>
</organism>
<dbReference type="GO" id="GO:0006749">
    <property type="term" value="P:glutathione metabolic process"/>
    <property type="evidence" value="ECO:0007669"/>
    <property type="project" value="TreeGrafter"/>
</dbReference>
<dbReference type="SUPFAM" id="SSF52833">
    <property type="entry name" value="Thioredoxin-like"/>
    <property type="match status" value="1"/>
</dbReference>
<comment type="caution">
    <text evidence="4">The sequence shown here is derived from an EMBL/GenBank/DDBJ whole genome shotgun (WGS) entry which is preliminary data.</text>
</comment>
<dbReference type="Gene3D" id="1.20.1050.10">
    <property type="match status" value="1"/>
</dbReference>
<dbReference type="PROSITE" id="PS50405">
    <property type="entry name" value="GST_CTER"/>
    <property type="match status" value="1"/>
</dbReference>
<dbReference type="PANTHER" id="PTHR43969">
    <property type="entry name" value="GLUTATHIONE S TRANSFERASE D10, ISOFORM A-RELATED"/>
    <property type="match status" value="1"/>
</dbReference>
<evidence type="ECO:0000313" key="4">
    <source>
        <dbReference type="EMBL" id="KAJ1520783.1"/>
    </source>
</evidence>
<dbReference type="InterPro" id="IPR004045">
    <property type="entry name" value="Glutathione_S-Trfase_N"/>
</dbReference>
<protein>
    <recommendedName>
        <fullName evidence="6">Glutathione S-transferase 1-like</fullName>
    </recommendedName>
</protein>
<evidence type="ECO:0000256" key="1">
    <source>
        <dbReference type="ARBA" id="ARBA00011738"/>
    </source>
</evidence>
<dbReference type="SUPFAM" id="SSF47616">
    <property type="entry name" value="GST C-terminal domain-like"/>
    <property type="match status" value="1"/>
</dbReference>
<accession>A0AAV7X4F0</accession>
<name>A0AAV7X4F0_9NEOP</name>
<dbReference type="EMBL" id="JAPTSV010000014">
    <property type="protein sequence ID" value="KAJ1520783.1"/>
    <property type="molecule type" value="Genomic_DNA"/>
</dbReference>
<keyword evidence="5" id="KW-1185">Reference proteome</keyword>
<proteinExistence type="predicted"/>
<dbReference type="SFLD" id="SFLDG00358">
    <property type="entry name" value="Main_(cytGST)"/>
    <property type="match status" value="1"/>
</dbReference>
<dbReference type="InterPro" id="IPR010987">
    <property type="entry name" value="Glutathione-S-Trfase_C-like"/>
</dbReference>
<dbReference type="Gene3D" id="3.40.30.10">
    <property type="entry name" value="Glutaredoxin"/>
    <property type="match status" value="1"/>
</dbReference>
<evidence type="ECO:0000313" key="5">
    <source>
        <dbReference type="Proteomes" id="UP001075354"/>
    </source>
</evidence>
<evidence type="ECO:0000259" key="2">
    <source>
        <dbReference type="PROSITE" id="PS50404"/>
    </source>
</evidence>
<evidence type="ECO:0000259" key="3">
    <source>
        <dbReference type="PROSITE" id="PS50405"/>
    </source>
</evidence>